<protein>
    <submittedName>
        <fullName evidence="2">Uncharacterized protein</fullName>
    </submittedName>
</protein>
<evidence type="ECO:0000313" key="2">
    <source>
        <dbReference type="EMBL" id="CAE0695008.1"/>
    </source>
</evidence>
<feature type="region of interest" description="Disordered" evidence="1">
    <location>
        <begin position="74"/>
        <end position="103"/>
    </location>
</feature>
<dbReference type="EMBL" id="HBIW01012172">
    <property type="protein sequence ID" value="CAE0695008.1"/>
    <property type="molecule type" value="Transcribed_RNA"/>
</dbReference>
<accession>A0A7S4E7H1</accession>
<sequence>MPRTLRESVALVSLAAAPLVVPYLERLNGPLLPEQKAFLGSVLVVVGVNHREAIVDVALSLLAAPGNLLTRLTGDDDDEGEGAPPLAPLVAGGATKPTPEPAPDALAYVRCRHDRGACARQPPPEFQRVWDDALGMVPLDARERWRDTAEAEPVADLGEAPPPRPRFVGRT</sequence>
<feature type="compositionally biased region" description="Low complexity" evidence="1">
    <location>
        <begin position="82"/>
        <end position="94"/>
    </location>
</feature>
<name>A0A7S4E7H1_9STRA</name>
<dbReference type="AlphaFoldDB" id="A0A7S4E7H1"/>
<reference evidence="2" key="1">
    <citation type="submission" date="2021-01" db="EMBL/GenBank/DDBJ databases">
        <authorList>
            <person name="Corre E."/>
            <person name="Pelletier E."/>
            <person name="Niang G."/>
            <person name="Scheremetjew M."/>
            <person name="Finn R."/>
            <person name="Kale V."/>
            <person name="Holt S."/>
            <person name="Cochrane G."/>
            <person name="Meng A."/>
            <person name="Brown T."/>
            <person name="Cohen L."/>
        </authorList>
    </citation>
    <scope>NUCLEOTIDE SEQUENCE</scope>
    <source>
        <strain evidence="2">CCMP1756</strain>
    </source>
</reference>
<proteinExistence type="predicted"/>
<gene>
    <name evidence="2" type="ORF">PCAL00307_LOCUS10444</name>
</gene>
<evidence type="ECO:0000256" key="1">
    <source>
        <dbReference type="SAM" id="MobiDB-lite"/>
    </source>
</evidence>
<organism evidence="2">
    <name type="scientific">Pelagomonas calceolata</name>
    <dbReference type="NCBI Taxonomy" id="35677"/>
    <lineage>
        <taxon>Eukaryota</taxon>
        <taxon>Sar</taxon>
        <taxon>Stramenopiles</taxon>
        <taxon>Ochrophyta</taxon>
        <taxon>Pelagophyceae</taxon>
        <taxon>Pelagomonadales</taxon>
        <taxon>Pelagomonadaceae</taxon>
        <taxon>Pelagomonas</taxon>
    </lineage>
</organism>
<feature type="region of interest" description="Disordered" evidence="1">
    <location>
        <begin position="145"/>
        <end position="171"/>
    </location>
</feature>